<dbReference type="Gene3D" id="3.90.550.10">
    <property type="entry name" value="Spore Coat Polysaccharide Biosynthesis Protein SpsA, Chain A"/>
    <property type="match status" value="1"/>
</dbReference>
<gene>
    <name evidence="2" type="ORF">C4860_05130</name>
</gene>
<protein>
    <submittedName>
        <fullName evidence="2">Glycosyl transferase</fullName>
    </submittedName>
</protein>
<dbReference type="EMBL" id="QDLQ01000003">
    <property type="protein sequence ID" value="PVI99497.1"/>
    <property type="molecule type" value="Genomic_DNA"/>
</dbReference>
<dbReference type="RefSeq" id="WP_000626464.1">
    <property type="nucleotide sequence ID" value="NZ_BCOD01000063.1"/>
</dbReference>
<evidence type="ECO:0000313" key="2">
    <source>
        <dbReference type="EMBL" id="PVI99497.1"/>
    </source>
</evidence>
<proteinExistence type="predicted"/>
<accession>A0A2T8TCW1</accession>
<name>A0A2T8TCW1_SALER</name>
<sequence length="245" mass="28610">MISVIMCVNRFDLYVMPAINSILNQTFRNYELIIIANGKDASEIATTLKEKINSNQQVKIIETCIGQLGFSLNLAISRSKYDIIARMDSDDISHPERLEKQITYLEKNNLDLVGTAINLIDENDTFLGLRSYPQKNAIFKKIIFKNPFAHPSVMFRKDFFLKHRGYSGGFNSEDYDLWLRMRDSIPRWDNMDEPLLNYRIHSNSTQKSKLAYYECASYSLREFLKNRKMINFIACIYHFSKALIK</sequence>
<dbReference type="Pfam" id="PF00535">
    <property type="entry name" value="Glycos_transf_2"/>
    <property type="match status" value="1"/>
</dbReference>
<dbReference type="PANTHER" id="PTHR22916">
    <property type="entry name" value="GLYCOSYLTRANSFERASE"/>
    <property type="match status" value="1"/>
</dbReference>
<keyword evidence="2" id="KW-0808">Transferase</keyword>
<feature type="domain" description="Glycosyltransferase 2-like" evidence="1">
    <location>
        <begin position="4"/>
        <end position="153"/>
    </location>
</feature>
<dbReference type="InterPro" id="IPR029044">
    <property type="entry name" value="Nucleotide-diphossugar_trans"/>
</dbReference>
<evidence type="ECO:0000313" key="3">
    <source>
        <dbReference type="Proteomes" id="UP000245912"/>
    </source>
</evidence>
<organism evidence="2 3">
    <name type="scientific">Salmonella enterica</name>
    <name type="common">Salmonella choleraesuis</name>
    <dbReference type="NCBI Taxonomy" id="28901"/>
    <lineage>
        <taxon>Bacteria</taxon>
        <taxon>Pseudomonadati</taxon>
        <taxon>Pseudomonadota</taxon>
        <taxon>Gammaproteobacteria</taxon>
        <taxon>Enterobacterales</taxon>
        <taxon>Enterobacteriaceae</taxon>
        <taxon>Salmonella</taxon>
    </lineage>
</organism>
<dbReference type="InterPro" id="IPR001173">
    <property type="entry name" value="Glyco_trans_2-like"/>
</dbReference>
<comment type="caution">
    <text evidence="2">The sequence shown here is derived from an EMBL/GenBank/DDBJ whole genome shotgun (WGS) entry which is preliminary data.</text>
</comment>
<dbReference type="PANTHER" id="PTHR22916:SF3">
    <property type="entry name" value="UDP-GLCNAC:BETAGAL BETA-1,3-N-ACETYLGLUCOSAMINYLTRANSFERASE-LIKE PROTEIN 1"/>
    <property type="match status" value="1"/>
</dbReference>
<reference evidence="2 3" key="1">
    <citation type="submission" date="2018-04" db="EMBL/GenBank/DDBJ databases">
        <title>Serotype diversity and antimicrobial resistance among Salmonella enterica isolated from patients at an equine referral hospital.</title>
        <authorList>
            <person name="Leon I.M."/>
            <person name="Lawhon S.D."/>
            <person name="Norman K.N."/>
            <person name="Threadgill D.S."/>
            <person name="Ohta N."/>
            <person name="Vinasco J."/>
            <person name="Scott H.M."/>
        </authorList>
    </citation>
    <scope>NUCLEOTIDE SEQUENCE [LARGE SCALE GENOMIC DNA]</scope>
    <source>
        <strain evidence="2 3">235</strain>
    </source>
</reference>
<dbReference type="AlphaFoldDB" id="A0A2T8TCW1"/>
<dbReference type="GO" id="GO:0016758">
    <property type="term" value="F:hexosyltransferase activity"/>
    <property type="evidence" value="ECO:0007669"/>
    <property type="project" value="UniProtKB-ARBA"/>
</dbReference>
<evidence type="ECO:0000259" key="1">
    <source>
        <dbReference type="Pfam" id="PF00535"/>
    </source>
</evidence>
<dbReference type="SUPFAM" id="SSF53448">
    <property type="entry name" value="Nucleotide-diphospho-sugar transferases"/>
    <property type="match status" value="1"/>
</dbReference>
<dbReference type="Proteomes" id="UP000245912">
    <property type="component" value="Unassembled WGS sequence"/>
</dbReference>